<proteinExistence type="predicted"/>
<sequence>MSLDQLITSAYNKYQAEIKAQKEAKEAEEHRWVDNAIAEFKAFLDKAIPPEIQLELGIEIKAVYNQSAWAEFTFCSELLTICRYGSERLNLNKGGHTLGGKYIDSGYFLNVLLTELGKIRAEFPTINLEEVESIQIKLESHYIGVKAIASSSDTWKQLCDRSPEIKKYLEDALCNLEMAIGYLEEVIKE</sequence>
<reference evidence="2" key="1">
    <citation type="submission" date="2015-07" db="EMBL/GenBank/DDBJ databases">
        <title>Genome Of Nitrogen-Fixing Cyanobacterium Nostoc piscinale CENA21 From Solimoes/Amazon River Floodplain Sediments And Comparative Genomics To Uncover Biosynthetic Natural Products Potential.</title>
        <authorList>
            <person name="Leao T.F."/>
            <person name="Leao P.N."/>
            <person name="Guimaraes P.I."/>
            <person name="de Melo A.G.C."/>
            <person name="Ramos R.T.J."/>
            <person name="Silva A."/>
            <person name="Fiore M.F."/>
            <person name="Schneider M.P.C."/>
        </authorList>
    </citation>
    <scope>NUCLEOTIDE SEQUENCE [LARGE SCALE GENOMIC DNA]</scope>
    <source>
        <strain evidence="2">CENA21</strain>
    </source>
</reference>
<dbReference type="Proteomes" id="UP000062645">
    <property type="component" value="Chromosome"/>
</dbReference>
<organism evidence="1 2">
    <name type="scientific">Nostoc piscinale CENA21</name>
    <dbReference type="NCBI Taxonomy" id="224013"/>
    <lineage>
        <taxon>Bacteria</taxon>
        <taxon>Bacillati</taxon>
        <taxon>Cyanobacteriota</taxon>
        <taxon>Cyanophyceae</taxon>
        <taxon>Nostocales</taxon>
        <taxon>Nostocaceae</taxon>
        <taxon>Nostoc</taxon>
    </lineage>
</organism>
<keyword evidence="2" id="KW-1185">Reference proteome</keyword>
<protein>
    <submittedName>
        <fullName evidence="1">Uncharacterized protein</fullName>
    </submittedName>
</protein>
<accession>A0A0M4T5X0</accession>
<name>A0A0M4T5X0_9NOSO</name>
<dbReference type="EMBL" id="CP012036">
    <property type="protein sequence ID" value="ALF55745.1"/>
    <property type="molecule type" value="Genomic_DNA"/>
</dbReference>
<gene>
    <name evidence="1" type="ORF">ACX27_27455</name>
</gene>
<reference evidence="1 2" key="2">
    <citation type="journal article" date="2016" name="Genome Announc.">
        <title>Draft Genome Sequence of the N2-Fixing Cyanobacterium Nostoc piscinale CENA21, Isolated from the Brazilian Amazon Floodplain.</title>
        <authorList>
            <person name="Leao T."/>
            <person name="Guimaraes P.I."/>
            <person name="de Melo A.G."/>
            <person name="Ramos R.T."/>
            <person name="Leao P.N."/>
            <person name="Silva A."/>
            <person name="Fiore M.F."/>
            <person name="Schneider M.P."/>
        </authorList>
    </citation>
    <scope>NUCLEOTIDE SEQUENCE [LARGE SCALE GENOMIC DNA]</scope>
    <source>
        <strain evidence="1 2">CENA21</strain>
    </source>
</reference>
<dbReference type="PATRIC" id="fig|224013.5.peg.6565"/>
<dbReference type="RefSeq" id="WP_062297225.1">
    <property type="nucleotide sequence ID" value="NZ_CP012036.1"/>
</dbReference>
<dbReference type="KEGG" id="npz:ACX27_27455"/>
<evidence type="ECO:0000313" key="1">
    <source>
        <dbReference type="EMBL" id="ALF55745.1"/>
    </source>
</evidence>
<dbReference type="AlphaFoldDB" id="A0A0M4T5X0"/>
<evidence type="ECO:0000313" key="2">
    <source>
        <dbReference type="Proteomes" id="UP000062645"/>
    </source>
</evidence>